<dbReference type="Gene3D" id="3.60.20.10">
    <property type="entry name" value="Glutamine Phosphoribosylpyrophosphate, subunit 1, domain 1"/>
    <property type="match status" value="1"/>
</dbReference>
<dbReference type="PANTHER" id="PTHR11907">
    <property type="entry name" value="AMIDOPHOSPHORIBOSYLTRANSFERASE"/>
    <property type="match status" value="1"/>
</dbReference>
<dbReference type="GO" id="GO:0004044">
    <property type="term" value="F:amidophosphoribosyltransferase activity"/>
    <property type="evidence" value="ECO:0007669"/>
    <property type="project" value="UniProtKB-UniRule"/>
</dbReference>
<dbReference type="InterPro" id="IPR000836">
    <property type="entry name" value="PRTase_dom"/>
</dbReference>
<dbReference type="CDD" id="cd00715">
    <property type="entry name" value="GPATase_N"/>
    <property type="match status" value="1"/>
</dbReference>
<dbReference type="Pfam" id="PF13522">
    <property type="entry name" value="GATase_6"/>
    <property type="match status" value="1"/>
</dbReference>
<feature type="domain" description="Glutamine amidotransferase type-2" evidence="11">
    <location>
        <begin position="12"/>
        <end position="232"/>
    </location>
</feature>
<dbReference type="Proteomes" id="UP001268577">
    <property type="component" value="Unassembled WGS sequence"/>
</dbReference>
<dbReference type="AlphaFoldDB" id="A0AAW8U7S9"/>
<dbReference type="InterPro" id="IPR017932">
    <property type="entry name" value="GATase_2_dom"/>
</dbReference>
<evidence type="ECO:0000256" key="1">
    <source>
        <dbReference type="ARBA" id="ARBA00005209"/>
    </source>
</evidence>
<dbReference type="Pfam" id="PF00156">
    <property type="entry name" value="Pribosyltran"/>
    <property type="match status" value="1"/>
</dbReference>
<evidence type="ECO:0000313" key="12">
    <source>
        <dbReference type="EMBL" id="MDT2834274.1"/>
    </source>
</evidence>
<keyword evidence="7 10" id="KW-0460">Magnesium</keyword>
<dbReference type="InterPro" id="IPR029055">
    <property type="entry name" value="Ntn_hydrolases_N"/>
</dbReference>
<evidence type="ECO:0000256" key="10">
    <source>
        <dbReference type="PIRSR" id="PIRSR000485-2"/>
    </source>
</evidence>
<evidence type="ECO:0000256" key="5">
    <source>
        <dbReference type="ARBA" id="ARBA00022755"/>
    </source>
</evidence>
<dbReference type="CDD" id="cd06223">
    <property type="entry name" value="PRTases_typeI"/>
    <property type="match status" value="1"/>
</dbReference>
<keyword evidence="3 7" id="KW-0328">Glycosyltransferase</keyword>
<dbReference type="Gene3D" id="3.40.50.2020">
    <property type="match status" value="1"/>
</dbReference>
<dbReference type="GO" id="GO:0000287">
    <property type="term" value="F:magnesium ion binding"/>
    <property type="evidence" value="ECO:0007669"/>
    <property type="project" value="UniProtKB-UniRule"/>
</dbReference>
<evidence type="ECO:0000256" key="9">
    <source>
        <dbReference type="PIRSR" id="PIRSR000485-1"/>
    </source>
</evidence>
<dbReference type="EC" id="2.4.2.14" evidence="7"/>
<feature type="active site" description="Nucleophile" evidence="7 9">
    <location>
        <position position="12"/>
    </location>
</feature>
<evidence type="ECO:0000259" key="11">
    <source>
        <dbReference type="PROSITE" id="PS51278"/>
    </source>
</evidence>
<protein>
    <recommendedName>
        <fullName evidence="7">Amidophosphoribosyltransferase</fullName>
        <shortName evidence="7">ATase</shortName>
        <ecNumber evidence="7">2.4.2.14</ecNumber>
    </recommendedName>
    <alternativeName>
        <fullName evidence="7">Glutamine phosphoribosylpyrophosphate amidotransferase</fullName>
        <shortName evidence="7">GPATase</shortName>
    </alternativeName>
</protein>
<evidence type="ECO:0000256" key="8">
    <source>
        <dbReference type="PIRNR" id="PIRNR000485"/>
    </source>
</evidence>
<evidence type="ECO:0000256" key="4">
    <source>
        <dbReference type="ARBA" id="ARBA00022679"/>
    </source>
</evidence>
<sequence length="470" mass="51829">MSYEVKSLNEECGVFGIWGHTEASKVTYFGLHALQHRGQEGAGIVSNDEGILKGYRSLGLLTDVFSSSETLTNLSGRAAIGHVRYATSGTGEVNNIQPFLFKFFDGDFALAHNGNLINAKTLRHEVEAEGGIFHSNSDTEILMHLIRRSEKETFKEKLKEALTQVKGGFAYLLMTADGMYAALDPNAFRPLAIGQMKSGAYVVASETCALDTVGAHFLRDVLPGELIVINDDGMKIETYTEETQYSICAMEYIYFARPDSNIKGVNVHSARKNMGKKLAEEHPVEADMVIGVPNSSLSAASGFAEKSGIPYEVGLVKNQYVARTFIQPTQELREEGVRMKLSAVRGVVKDKRIILVDDSIVRGTTCRRIVKLLKDAGAKEVHVRISAPPLKYPCFYGIDIQTKKELIAATLSNEEIREQIEATSLEFLSEEGLIQSIGLNLDAPYSGLCMAYFNGDYPTELYDYQQNLSN</sequence>
<organism evidence="12 13">
    <name type="scientific">Vagococcus carniphilus</name>
    <dbReference type="NCBI Taxonomy" id="218144"/>
    <lineage>
        <taxon>Bacteria</taxon>
        <taxon>Bacillati</taxon>
        <taxon>Bacillota</taxon>
        <taxon>Bacilli</taxon>
        <taxon>Lactobacillales</taxon>
        <taxon>Enterococcaceae</taxon>
        <taxon>Vagococcus</taxon>
    </lineage>
</organism>
<dbReference type="SUPFAM" id="SSF53271">
    <property type="entry name" value="PRTase-like"/>
    <property type="match status" value="1"/>
</dbReference>
<feature type="binding site" evidence="7 10">
    <location>
        <position position="358"/>
    </location>
    <ligand>
        <name>Mg(2+)</name>
        <dbReference type="ChEBI" id="CHEBI:18420"/>
    </ligand>
</feature>
<dbReference type="GO" id="GO:0009113">
    <property type="term" value="P:purine nucleobase biosynthetic process"/>
    <property type="evidence" value="ECO:0007669"/>
    <property type="project" value="UniProtKB-UniRule"/>
</dbReference>
<dbReference type="GO" id="GO:0006189">
    <property type="term" value="P:'de novo' IMP biosynthetic process"/>
    <property type="evidence" value="ECO:0007669"/>
    <property type="project" value="UniProtKB-UniRule"/>
</dbReference>
<dbReference type="InterPro" id="IPR005854">
    <property type="entry name" value="PurF"/>
</dbReference>
<reference evidence="12" key="1">
    <citation type="submission" date="2023-03" db="EMBL/GenBank/DDBJ databases">
        <authorList>
            <person name="Shen W."/>
            <person name="Cai J."/>
        </authorList>
    </citation>
    <scope>NUCLEOTIDE SEQUENCE</scope>
    <source>
        <strain evidence="12">P96-3</strain>
    </source>
</reference>
<keyword evidence="5 7" id="KW-0658">Purine biosynthesis</keyword>
<comment type="caution">
    <text evidence="7">Lacks conserved residue(s) required for the propagation of feature annotation.</text>
</comment>
<gene>
    <name evidence="7 12" type="primary">purF</name>
    <name evidence="12" type="ORF">P7H70_09395</name>
</gene>
<feature type="binding site" evidence="7 10">
    <location>
        <position position="357"/>
    </location>
    <ligand>
        <name>Mg(2+)</name>
        <dbReference type="ChEBI" id="CHEBI:18420"/>
    </ligand>
</feature>
<keyword evidence="4 7" id="KW-0808">Transferase</keyword>
<evidence type="ECO:0000256" key="7">
    <source>
        <dbReference type="HAMAP-Rule" id="MF_01931"/>
    </source>
</evidence>
<dbReference type="InterPro" id="IPR035584">
    <property type="entry name" value="PurF_N"/>
</dbReference>
<comment type="similarity">
    <text evidence="2 7 8">In the C-terminal section; belongs to the purine/pyrimidine phosphoribosyltransferase family.</text>
</comment>
<proteinExistence type="inferred from homology"/>
<evidence type="ECO:0000313" key="13">
    <source>
        <dbReference type="Proteomes" id="UP001268577"/>
    </source>
</evidence>
<evidence type="ECO:0000256" key="6">
    <source>
        <dbReference type="ARBA" id="ARBA00022962"/>
    </source>
</evidence>
<keyword evidence="7 10" id="KW-0479">Metal-binding</keyword>
<keyword evidence="6 7" id="KW-0315">Glutamine amidotransferase</keyword>
<comment type="caution">
    <text evidence="12">The sequence shown here is derived from an EMBL/GenBank/DDBJ whole genome shotgun (WGS) entry which is preliminary data.</text>
</comment>
<dbReference type="HAMAP" id="MF_01931">
    <property type="entry name" value="PurF"/>
    <property type="match status" value="1"/>
</dbReference>
<comment type="function">
    <text evidence="7">Catalyzes the formation of phosphoribosylamine from phosphoribosylpyrophosphate (PRPP) and glutamine.</text>
</comment>
<evidence type="ECO:0000256" key="2">
    <source>
        <dbReference type="ARBA" id="ARBA00010138"/>
    </source>
</evidence>
<dbReference type="InterPro" id="IPR029057">
    <property type="entry name" value="PRTase-like"/>
</dbReference>
<dbReference type="EMBL" id="JARQBZ010000016">
    <property type="protein sequence ID" value="MDT2834274.1"/>
    <property type="molecule type" value="Genomic_DNA"/>
</dbReference>
<comment type="catalytic activity">
    <reaction evidence="7 8">
        <text>5-phospho-beta-D-ribosylamine + L-glutamate + diphosphate = 5-phospho-alpha-D-ribose 1-diphosphate + L-glutamine + H2O</text>
        <dbReference type="Rhea" id="RHEA:14905"/>
        <dbReference type="ChEBI" id="CHEBI:15377"/>
        <dbReference type="ChEBI" id="CHEBI:29985"/>
        <dbReference type="ChEBI" id="CHEBI:33019"/>
        <dbReference type="ChEBI" id="CHEBI:58017"/>
        <dbReference type="ChEBI" id="CHEBI:58359"/>
        <dbReference type="ChEBI" id="CHEBI:58681"/>
        <dbReference type="EC" id="2.4.2.14"/>
    </reaction>
</comment>
<feature type="binding site" evidence="7 10">
    <location>
        <position position="295"/>
    </location>
    <ligand>
        <name>Mg(2+)</name>
        <dbReference type="ChEBI" id="CHEBI:18420"/>
    </ligand>
</feature>
<dbReference type="SUPFAM" id="SSF56235">
    <property type="entry name" value="N-terminal nucleophile aminohydrolases (Ntn hydrolases)"/>
    <property type="match status" value="1"/>
</dbReference>
<dbReference type="NCBIfam" id="TIGR01134">
    <property type="entry name" value="purF"/>
    <property type="match status" value="1"/>
</dbReference>
<comment type="cofactor">
    <cofactor evidence="7 10">
        <name>Mg(2+)</name>
        <dbReference type="ChEBI" id="CHEBI:18420"/>
    </cofactor>
    <text evidence="7 10">Binds 1 Mg(2+) ion per subunit.</text>
</comment>
<name>A0AAW8U7S9_9ENTE</name>
<evidence type="ECO:0000256" key="3">
    <source>
        <dbReference type="ARBA" id="ARBA00022676"/>
    </source>
</evidence>
<dbReference type="RefSeq" id="WP_311876416.1">
    <property type="nucleotide sequence ID" value="NZ_JARQBZ010000016.1"/>
</dbReference>
<dbReference type="PIRSF" id="PIRSF000485">
    <property type="entry name" value="Amd_phspho_trans"/>
    <property type="match status" value="1"/>
</dbReference>
<accession>A0AAW8U7S9</accession>
<dbReference type="PROSITE" id="PS51278">
    <property type="entry name" value="GATASE_TYPE_2"/>
    <property type="match status" value="1"/>
</dbReference>
<comment type="pathway">
    <text evidence="1 7 8">Purine metabolism; IMP biosynthesis via de novo pathway; N(1)-(5-phospho-D-ribosyl)glycinamide from 5-phospho-alpha-D-ribose 1-diphosphate: step 1/2.</text>
</comment>